<dbReference type="EMBL" id="JARSBN010000004">
    <property type="protein sequence ID" value="MDG4715901.1"/>
    <property type="molecule type" value="Genomic_DNA"/>
</dbReference>
<feature type="domain" description="Secretion system C-terminal sorting" evidence="4">
    <location>
        <begin position="739"/>
        <end position="815"/>
    </location>
</feature>
<dbReference type="Pfam" id="PF13448">
    <property type="entry name" value="DUF4114"/>
    <property type="match status" value="1"/>
</dbReference>
<dbReference type="Pfam" id="PF18962">
    <property type="entry name" value="Por_Secre_tail"/>
    <property type="match status" value="1"/>
</dbReference>
<organism evidence="5 6">
    <name type="scientific">Winogradskyella marincola</name>
    <dbReference type="NCBI Taxonomy" id="3037795"/>
    <lineage>
        <taxon>Bacteria</taxon>
        <taxon>Pseudomonadati</taxon>
        <taxon>Bacteroidota</taxon>
        <taxon>Flavobacteriia</taxon>
        <taxon>Flavobacteriales</taxon>
        <taxon>Flavobacteriaceae</taxon>
        <taxon>Winogradskyella</taxon>
    </lineage>
</organism>
<proteinExistence type="predicted"/>
<evidence type="ECO:0000313" key="5">
    <source>
        <dbReference type="EMBL" id="MDG4715901.1"/>
    </source>
</evidence>
<dbReference type="Proteomes" id="UP001529085">
    <property type="component" value="Unassembled WGS sequence"/>
</dbReference>
<evidence type="ECO:0000259" key="3">
    <source>
        <dbReference type="Pfam" id="PF13448"/>
    </source>
</evidence>
<reference evidence="5 6" key="1">
    <citation type="submission" date="2023-03" db="EMBL/GenBank/DDBJ databases">
        <title>Strain YYF002 represents a novel species in the genus Winogradskyella isolated from seawater.</title>
        <authorList>
            <person name="Fu Z.-Y."/>
        </authorList>
    </citation>
    <scope>NUCLEOTIDE SEQUENCE [LARGE SCALE GENOMIC DNA]</scope>
    <source>
        <strain evidence="5 6">YYF002</strain>
    </source>
</reference>
<evidence type="ECO:0000256" key="2">
    <source>
        <dbReference type="SAM" id="SignalP"/>
    </source>
</evidence>
<feature type="signal peptide" evidence="2">
    <location>
        <begin position="1"/>
        <end position="18"/>
    </location>
</feature>
<protein>
    <submittedName>
        <fullName evidence="5">DUF4114 domain-containing protein</fullName>
    </submittedName>
</protein>
<feature type="domain" description="DUF4114" evidence="3">
    <location>
        <begin position="147"/>
        <end position="233"/>
    </location>
</feature>
<accession>A0ABT6G1I2</accession>
<sequence>MKHKLLLICSILTLAVSAQNYQFLGEYTSDGTPLYLENPGDTVSNETIEMINNSLPEGYPVPDYNPHYISSGYDTDLQIDSLADVWVTFVSEGAGYKNVLGYYTYDLNNPSPSVPQPEDITIIFPNASALYSGGGLQVGDKVKIGTFPEGTGIGWVLLANAWDSSSSTVGYGHWQLYSNPDYNPEAEETLRYHNVLLNDPDNERIILGFEDIRRDYGSCDNDFNDAIFYITANPYTALRTVNYADVNSSADVTSGNDGGLESNGDLASLIAKRNFNRTKNNQIKNKRSLQTKFRKQEYIQQKSFNSGSNIESYLPETGMYGDETAFVSSPEDLIGITNATEVFSLDMYKEDTRVSAVLATATEGAVYDHSKVICDRLNSSSLEDIRTVRVREHQVISAKILRSTGEIEYTLSFSIKLGEAQNELFSFWNIEQYPEGDYYNFQIWGSSFSQVFSIGNHIIDTLTAEKALVSAQQDDVIPMVFVKSGSYSNGELQLDIINKVNATALNFNGSIAPTETTEHYSDLQTVPLSGEWNEQIAITTGTLFDVGFSLQVDGYSQQDALYLADGPWGIDYNTHLEQIASFTVDNNPIAYDDDLYEIERQPTISGVVTGNVNLFRHVLPGDQTLDVTDFEAIQFYMTTDNPIEVILMPEQLDDWNNRLRYTIPANTANTFYNIAFSDFVDANGESGDVTNVKTIVFSVLGDYSNSVPFNLGVSEVAFGAQQSLGINDFETEDNTLQAFPNPMTSHTTVNFTMAQNETVQFVVYNQLGKQVYNKTHNAVAGKNSITINRNNLSAGVYFCKIIHSQIEINPLKLIVK</sequence>
<comment type="caution">
    <text evidence="5">The sequence shown here is derived from an EMBL/GenBank/DDBJ whole genome shotgun (WGS) entry which is preliminary data.</text>
</comment>
<dbReference type="RefSeq" id="WP_278005356.1">
    <property type="nucleotide sequence ID" value="NZ_JARSBN010000004.1"/>
</dbReference>
<dbReference type="InterPro" id="IPR026444">
    <property type="entry name" value="Secre_tail"/>
</dbReference>
<name>A0ABT6G1I2_9FLAO</name>
<feature type="chain" id="PRO_5045764789" evidence="2">
    <location>
        <begin position="19"/>
        <end position="816"/>
    </location>
</feature>
<dbReference type="NCBIfam" id="TIGR04183">
    <property type="entry name" value="Por_Secre_tail"/>
    <property type="match status" value="1"/>
</dbReference>
<dbReference type="InterPro" id="IPR025193">
    <property type="entry name" value="DUF4114"/>
</dbReference>
<keyword evidence="1 2" id="KW-0732">Signal</keyword>
<evidence type="ECO:0000313" key="6">
    <source>
        <dbReference type="Proteomes" id="UP001529085"/>
    </source>
</evidence>
<evidence type="ECO:0000259" key="4">
    <source>
        <dbReference type="Pfam" id="PF18962"/>
    </source>
</evidence>
<keyword evidence="6" id="KW-1185">Reference proteome</keyword>
<evidence type="ECO:0000256" key="1">
    <source>
        <dbReference type="ARBA" id="ARBA00022729"/>
    </source>
</evidence>
<gene>
    <name evidence="5" type="ORF">P7122_08460</name>
</gene>